<dbReference type="GeneID" id="54124719"/>
<reference evidence="1" key="1">
    <citation type="submission" date="2017-08" db="EMBL/GenBank/DDBJ databases">
        <title>Identification of a novel virus as a cause of large scale mortalities in the endangered Bellinger River snapping turtle (Myuchelys georgesi).</title>
        <authorList>
            <person name="Frost M.J."/>
            <person name="Kirkland P.D."/>
            <person name="Read A.J."/>
            <person name="Zhang J."/>
            <person name="Hornitzky C.L."/>
        </authorList>
    </citation>
    <scope>NUCLEOTIDE SEQUENCE [LARGE SCALE GENOMIC DNA]</scope>
    <source>
        <strain evidence="1">J248</strain>
    </source>
</reference>
<keyword evidence="2" id="KW-1185">Reference proteome</keyword>
<evidence type="ECO:0000313" key="2">
    <source>
        <dbReference type="Proteomes" id="UP000501074"/>
    </source>
</evidence>
<accession>A0A346I7I9</accession>
<protein>
    <submittedName>
        <fullName evidence="1">Minor membrane protein 1</fullName>
    </submittedName>
</protein>
<name>A0A346I7I9_9NIDO</name>
<evidence type="ECO:0000313" key="1">
    <source>
        <dbReference type="EMBL" id="AXP11709.1"/>
    </source>
</evidence>
<dbReference type="KEGG" id="vg:54124719"/>
<gene>
    <name evidence="1" type="primary">MM1</name>
</gene>
<proteinExistence type="predicted"/>
<dbReference type="EMBL" id="MF685025">
    <property type="protein sequence ID" value="AXP11709.1"/>
    <property type="molecule type" value="Genomic_RNA"/>
</dbReference>
<dbReference type="RefSeq" id="YP_009755846.1">
    <property type="nucleotide sequence ID" value="NC_046956.1"/>
</dbReference>
<dbReference type="Proteomes" id="UP000501074">
    <property type="component" value="Segment"/>
</dbReference>
<sequence length="181" mass="20997">MKLFIFAFAAFQAATALYVFPCQCENHCTAPNTENNTAITDGYENSNETLTWFYSMVTTTQNITINCTTIHEPCANRTIPYTNSCLHNDGYFRPSSNCTEQTRLRRTSKITPCTVTKQEREQVKHEYDIKLTLYPQNYPDWTLPIVSIGTLIATLVIRQCFSRRKEFNILILPQHQKQNFY</sequence>
<organism evidence="1">
    <name type="scientific">Bellinger River virus</name>
    <dbReference type="NCBI Taxonomy" id="2301728"/>
    <lineage>
        <taxon>Viruses</taxon>
        <taxon>Riboviria</taxon>
        <taxon>Orthornavirae</taxon>
        <taxon>Pisuviricota</taxon>
        <taxon>Pisoniviricetes</taxon>
        <taxon>Nidovirales</taxon>
        <taxon>Tornidovirineae</taxon>
        <taxon>Tobaniviridae</taxon>
        <taxon>Serpentovirinae</taxon>
        <taxon>Pregotovirus</taxon>
        <taxon>Snaturtovirus</taxon>
        <taxon>Pregotovirus myuchelyis</taxon>
        <taxon>Berisnavirus 1</taxon>
    </lineage>
</organism>